<proteinExistence type="predicted"/>
<dbReference type="EMBL" id="QGKX02000996">
    <property type="protein sequence ID" value="KAF3553457.1"/>
    <property type="molecule type" value="Genomic_DNA"/>
</dbReference>
<dbReference type="Proteomes" id="UP000712600">
    <property type="component" value="Unassembled WGS sequence"/>
</dbReference>
<evidence type="ECO:0000313" key="2">
    <source>
        <dbReference type="EMBL" id="KAF3553457.1"/>
    </source>
</evidence>
<evidence type="ECO:0000313" key="3">
    <source>
        <dbReference type="Proteomes" id="UP000712600"/>
    </source>
</evidence>
<sequence length="73" mass="8401">MCRHQHLRKMRCGVGSRMLITKVKGRAPEAEAGRPSKGQMRRRSQDRSVIPKPKNHRNTTGETKKIHLLTFPL</sequence>
<name>A0A8S9QNY5_BRACR</name>
<accession>A0A8S9QNY5</accession>
<reference evidence="2" key="1">
    <citation type="submission" date="2019-12" db="EMBL/GenBank/DDBJ databases">
        <title>Genome sequencing and annotation of Brassica cretica.</title>
        <authorList>
            <person name="Studholme D.J."/>
            <person name="Sarris P."/>
        </authorList>
    </citation>
    <scope>NUCLEOTIDE SEQUENCE</scope>
    <source>
        <strain evidence="2">PFS-109/04</strain>
        <tissue evidence="2">Leaf</tissue>
    </source>
</reference>
<evidence type="ECO:0000256" key="1">
    <source>
        <dbReference type="SAM" id="MobiDB-lite"/>
    </source>
</evidence>
<gene>
    <name evidence="2" type="ORF">F2Q69_00012207</name>
</gene>
<comment type="caution">
    <text evidence="2">The sequence shown here is derived from an EMBL/GenBank/DDBJ whole genome shotgun (WGS) entry which is preliminary data.</text>
</comment>
<organism evidence="2 3">
    <name type="scientific">Brassica cretica</name>
    <name type="common">Mustard</name>
    <dbReference type="NCBI Taxonomy" id="69181"/>
    <lineage>
        <taxon>Eukaryota</taxon>
        <taxon>Viridiplantae</taxon>
        <taxon>Streptophyta</taxon>
        <taxon>Embryophyta</taxon>
        <taxon>Tracheophyta</taxon>
        <taxon>Spermatophyta</taxon>
        <taxon>Magnoliopsida</taxon>
        <taxon>eudicotyledons</taxon>
        <taxon>Gunneridae</taxon>
        <taxon>Pentapetalae</taxon>
        <taxon>rosids</taxon>
        <taxon>malvids</taxon>
        <taxon>Brassicales</taxon>
        <taxon>Brassicaceae</taxon>
        <taxon>Brassiceae</taxon>
        <taxon>Brassica</taxon>
    </lineage>
</organism>
<dbReference type="AlphaFoldDB" id="A0A8S9QNY5"/>
<protein>
    <submittedName>
        <fullName evidence="2">Uncharacterized protein</fullName>
    </submittedName>
</protein>
<feature type="region of interest" description="Disordered" evidence="1">
    <location>
        <begin position="25"/>
        <end position="62"/>
    </location>
</feature>